<evidence type="ECO:0000313" key="10">
    <source>
        <dbReference type="Proteomes" id="UP000291020"/>
    </source>
</evidence>
<evidence type="ECO:0000256" key="5">
    <source>
        <dbReference type="ARBA" id="ARBA00022801"/>
    </source>
</evidence>
<keyword evidence="10" id="KW-1185">Reference proteome</keyword>
<reference evidence="9" key="3">
    <citation type="submission" date="2025-09" db="UniProtKB">
        <authorList>
            <consortium name="Ensembl"/>
        </authorList>
    </citation>
    <scope>IDENTIFICATION</scope>
</reference>
<keyword evidence="1" id="KW-0808">Transferase</keyword>
<keyword evidence="6" id="KW-0695">RNA-directed DNA polymerase</keyword>
<dbReference type="Ensembl" id="ENSGAGT00000016608.1">
    <property type="protein sequence ID" value="ENSGAGP00000014517.1"/>
    <property type="gene ID" value="ENSGAGG00000011037.1"/>
</dbReference>
<dbReference type="Gene3D" id="3.10.20.370">
    <property type="match status" value="1"/>
</dbReference>
<dbReference type="SUPFAM" id="SSF53098">
    <property type="entry name" value="Ribonuclease H-like"/>
    <property type="match status" value="1"/>
</dbReference>
<dbReference type="InterPro" id="IPR041373">
    <property type="entry name" value="RT_RNaseH"/>
</dbReference>
<proteinExistence type="predicted"/>
<name>A0A452HHZ0_9SAUR</name>
<evidence type="ECO:0000256" key="2">
    <source>
        <dbReference type="ARBA" id="ARBA00022695"/>
    </source>
</evidence>
<dbReference type="Gene3D" id="3.30.420.10">
    <property type="entry name" value="Ribonuclease H-like superfamily/Ribonuclease H"/>
    <property type="match status" value="1"/>
</dbReference>
<dbReference type="InterPro" id="IPR036397">
    <property type="entry name" value="RNaseH_sf"/>
</dbReference>
<dbReference type="Pfam" id="PF00075">
    <property type="entry name" value="RNase_H"/>
    <property type="match status" value="1"/>
</dbReference>
<dbReference type="GO" id="GO:0003964">
    <property type="term" value="F:RNA-directed DNA polymerase activity"/>
    <property type="evidence" value="ECO:0007669"/>
    <property type="project" value="UniProtKB-KW"/>
</dbReference>
<dbReference type="STRING" id="38772.ENSGAGP00000014517"/>
<accession>A0A452HHZ0</accession>
<dbReference type="SUPFAM" id="SSF56672">
    <property type="entry name" value="DNA/RNA polymerases"/>
    <property type="match status" value="1"/>
</dbReference>
<dbReference type="PANTHER" id="PTHR41694">
    <property type="entry name" value="ENDOGENOUS RETROVIRUS GROUP K MEMBER POL PROTEIN"/>
    <property type="match status" value="1"/>
</dbReference>
<evidence type="ECO:0000256" key="3">
    <source>
        <dbReference type="ARBA" id="ARBA00022722"/>
    </source>
</evidence>
<keyword evidence="2" id="KW-0548">Nucleotidyltransferase</keyword>
<dbReference type="GO" id="GO:0003676">
    <property type="term" value="F:nucleic acid binding"/>
    <property type="evidence" value="ECO:0007669"/>
    <property type="project" value="InterPro"/>
</dbReference>
<feature type="compositionally biased region" description="Basic and acidic residues" evidence="7">
    <location>
        <begin position="260"/>
        <end position="276"/>
    </location>
</feature>
<evidence type="ECO:0000256" key="7">
    <source>
        <dbReference type="SAM" id="MobiDB-lite"/>
    </source>
</evidence>
<protein>
    <recommendedName>
        <fullName evidence="8">RNase H type-1 domain-containing protein</fullName>
    </recommendedName>
</protein>
<evidence type="ECO:0000256" key="1">
    <source>
        <dbReference type="ARBA" id="ARBA00022679"/>
    </source>
</evidence>
<dbReference type="InterPro" id="IPR002156">
    <property type="entry name" value="RNaseH_domain"/>
</dbReference>
<organism evidence="9 10">
    <name type="scientific">Gopherus agassizii</name>
    <name type="common">Agassiz's desert tortoise</name>
    <dbReference type="NCBI Taxonomy" id="38772"/>
    <lineage>
        <taxon>Eukaryota</taxon>
        <taxon>Metazoa</taxon>
        <taxon>Chordata</taxon>
        <taxon>Craniata</taxon>
        <taxon>Vertebrata</taxon>
        <taxon>Euteleostomi</taxon>
        <taxon>Archelosauria</taxon>
        <taxon>Testudinata</taxon>
        <taxon>Testudines</taxon>
        <taxon>Cryptodira</taxon>
        <taxon>Durocryptodira</taxon>
        <taxon>Testudinoidea</taxon>
        <taxon>Testudinidae</taxon>
        <taxon>Gopherus</taxon>
    </lineage>
</organism>
<dbReference type="PANTHER" id="PTHR41694:SF5">
    <property type="entry name" value="RIBONUCLEASE H"/>
    <property type="match status" value="1"/>
</dbReference>
<reference evidence="10" key="1">
    <citation type="journal article" date="2017" name="PLoS ONE">
        <title>The Agassiz's desert tortoise genome provides a resource for the conservation of a threatened species.</title>
        <authorList>
            <person name="Tollis M."/>
            <person name="DeNardo D.F."/>
            <person name="Cornelius J.A."/>
            <person name="Dolby G.A."/>
            <person name="Edwards T."/>
            <person name="Henen B.T."/>
            <person name="Karl A.E."/>
            <person name="Murphy R.W."/>
            <person name="Kusumi K."/>
        </authorList>
    </citation>
    <scope>NUCLEOTIDE SEQUENCE [LARGE SCALE GENOMIC DNA]</scope>
</reference>
<evidence type="ECO:0000256" key="6">
    <source>
        <dbReference type="ARBA" id="ARBA00022918"/>
    </source>
</evidence>
<dbReference type="Proteomes" id="UP000291020">
    <property type="component" value="Unassembled WGS sequence"/>
</dbReference>
<feature type="region of interest" description="Disordered" evidence="7">
    <location>
        <begin position="259"/>
        <end position="287"/>
    </location>
</feature>
<dbReference type="InterPro" id="IPR043502">
    <property type="entry name" value="DNA/RNA_pol_sf"/>
</dbReference>
<dbReference type="Pfam" id="PF17917">
    <property type="entry name" value="RT_RNaseH"/>
    <property type="match status" value="1"/>
</dbReference>
<feature type="domain" description="RNase H type-1" evidence="8">
    <location>
        <begin position="135"/>
        <end position="281"/>
    </location>
</feature>
<sequence>MAAVLTQKHGDKQRPVAYYSSKLDAVPQAMPPCLQAVEGASMALNQALPLTGAQDVNIVVPHAVLAILSGKKSSAVHVARWTQWETSLLMPSVHLQEVSSLNPATLIPSPDEGHPHHCCLKEEPMDFPLVKETEIPDAPCLYVDGSSSYVNGKRHTRWAICTQDGQLVAHGSLPGASAQVAKLQALIAAYETAEGHAINIYTDSRYTFGVVHDYLNLWVNRGFLTSTGSAIQNGGIVQKLHAAMQKPTEVAVIKVRAHTKGTDPHSKGNQRAEELAKQAAVETDQDF</sequence>
<keyword evidence="5" id="KW-0378">Hydrolase</keyword>
<dbReference type="AlphaFoldDB" id="A0A452HHZ0"/>
<reference evidence="9" key="2">
    <citation type="submission" date="2025-08" db="UniProtKB">
        <authorList>
            <consortium name="Ensembl"/>
        </authorList>
    </citation>
    <scope>IDENTIFICATION</scope>
</reference>
<dbReference type="InterPro" id="IPR012337">
    <property type="entry name" value="RNaseH-like_sf"/>
</dbReference>
<evidence type="ECO:0000259" key="8">
    <source>
        <dbReference type="PROSITE" id="PS50879"/>
    </source>
</evidence>
<dbReference type="PROSITE" id="PS50879">
    <property type="entry name" value="RNASE_H_1"/>
    <property type="match status" value="1"/>
</dbReference>
<dbReference type="GO" id="GO:0004523">
    <property type="term" value="F:RNA-DNA hybrid ribonuclease activity"/>
    <property type="evidence" value="ECO:0007669"/>
    <property type="project" value="InterPro"/>
</dbReference>
<keyword evidence="3" id="KW-0540">Nuclease</keyword>
<keyword evidence="4" id="KW-0255">Endonuclease</keyword>
<evidence type="ECO:0000313" key="9">
    <source>
        <dbReference type="Ensembl" id="ENSGAGP00000014517.1"/>
    </source>
</evidence>
<evidence type="ECO:0000256" key="4">
    <source>
        <dbReference type="ARBA" id="ARBA00022759"/>
    </source>
</evidence>